<name>A0ABM5KW37_DIAVI</name>
<keyword evidence="3 12" id="KW-0813">Transport</keyword>
<keyword evidence="5 12" id="KW-0812">Transmembrane</keyword>
<reference evidence="14" key="1">
    <citation type="submission" date="2025-05" db="UniProtKB">
        <authorList>
            <consortium name="EnsemblMetazoa"/>
        </authorList>
    </citation>
    <scope>IDENTIFICATION</scope>
</reference>
<dbReference type="EnsemblMetazoa" id="XM_050658441.1">
    <property type="protein sequence ID" value="XP_050514398.1"/>
    <property type="gene ID" value="LOC126889801"/>
</dbReference>
<dbReference type="InterPro" id="IPR001873">
    <property type="entry name" value="ENaC"/>
</dbReference>
<evidence type="ECO:0000256" key="12">
    <source>
        <dbReference type="RuleBase" id="RU000679"/>
    </source>
</evidence>
<proteinExistence type="inferred from homology"/>
<comment type="similarity">
    <text evidence="2 12">Belongs to the amiloride-sensitive sodium channel (TC 1.A.6) family.</text>
</comment>
<evidence type="ECO:0000256" key="10">
    <source>
        <dbReference type="ARBA" id="ARBA00023201"/>
    </source>
</evidence>
<evidence type="ECO:0000256" key="4">
    <source>
        <dbReference type="ARBA" id="ARBA00022461"/>
    </source>
</evidence>
<dbReference type="GeneID" id="126889801"/>
<sequence>MTEKQEKPFCKSVRNYFKEYCRSTSIHGFQYFGENRSYLERTWWFIVFAIALSSCIYAILQVYDKWVRSPVIVSFATQETPIYSIPFPAVTICPESKSNQEVYSHTDMVKKFANNRSLTTKERNNVKYMSLVCDLVGYIKLPDSDYVDENIYSVLSSLNSDYPLFECYYMNKRYNCKDIFVPIYTDEGICYSFNILDRSEVFKDIVQHNLDSHQTSQYSDNQWSIEKGYAEDAGLEAYPRRALLSGISNALTVRFVTMFNVVDKSGKSGFQGFKVSLHLPSRIPRPSQEYFRIPDNQAVMAAVSPNMIKTSDSLTNYDVRKRKCHFSYERNLKFFRVYTLLNCKMECLTNFTLQYCGCVGFYMPRENSTKICGLAKHACMKKAESILQLLNLRQLRNLDEAKAKELDQIKMDCNCLPMCSDLSYNTESSQCEWDWISALFAPIENITDLPLDTSIITSSQLVVFFKRSDFIFSERNELYGPLDFLANFGGLLGLFTGFSLLSLMEIVYFLSLRIVFNRRMYGYWAGRDN</sequence>
<evidence type="ECO:0000256" key="5">
    <source>
        <dbReference type="ARBA" id="ARBA00022692"/>
    </source>
</evidence>
<keyword evidence="7" id="KW-0915">Sodium</keyword>
<keyword evidence="6 13" id="KW-1133">Transmembrane helix</keyword>
<evidence type="ECO:0000256" key="8">
    <source>
        <dbReference type="ARBA" id="ARBA00023065"/>
    </source>
</evidence>
<dbReference type="PANTHER" id="PTHR11690:SF288">
    <property type="entry name" value="AMILORIDE-SENSITIVE NA+ CHANNEL-RELATED"/>
    <property type="match status" value="1"/>
</dbReference>
<evidence type="ECO:0008006" key="16">
    <source>
        <dbReference type="Google" id="ProtNLM"/>
    </source>
</evidence>
<dbReference type="Gene3D" id="2.60.470.10">
    <property type="entry name" value="Acid-sensing ion channels like domains"/>
    <property type="match status" value="1"/>
</dbReference>
<evidence type="ECO:0000256" key="11">
    <source>
        <dbReference type="ARBA" id="ARBA00023303"/>
    </source>
</evidence>
<keyword evidence="9 13" id="KW-0472">Membrane</keyword>
<accession>A0ABM5KW37</accession>
<evidence type="ECO:0000256" key="3">
    <source>
        <dbReference type="ARBA" id="ARBA00022448"/>
    </source>
</evidence>
<dbReference type="PRINTS" id="PR01078">
    <property type="entry name" value="AMINACHANNEL"/>
</dbReference>
<feature type="transmembrane region" description="Helical" evidence="13">
    <location>
        <begin position="43"/>
        <end position="63"/>
    </location>
</feature>
<evidence type="ECO:0000313" key="15">
    <source>
        <dbReference type="Proteomes" id="UP001652700"/>
    </source>
</evidence>
<dbReference type="Pfam" id="PF00858">
    <property type="entry name" value="ASC"/>
    <property type="match status" value="1"/>
</dbReference>
<evidence type="ECO:0000256" key="1">
    <source>
        <dbReference type="ARBA" id="ARBA00004141"/>
    </source>
</evidence>
<keyword evidence="11 12" id="KW-0407">Ion channel</keyword>
<comment type="subcellular location">
    <subcellularLocation>
        <location evidence="1">Membrane</location>
        <topology evidence="1">Multi-pass membrane protein</topology>
    </subcellularLocation>
</comment>
<keyword evidence="8 12" id="KW-0406">Ion transport</keyword>
<protein>
    <recommendedName>
        <fullName evidence="16">Pickpocket protein 28-like</fullName>
    </recommendedName>
</protein>
<dbReference type="RefSeq" id="XP_050514398.1">
    <property type="nucleotide sequence ID" value="XM_050658441.1"/>
</dbReference>
<evidence type="ECO:0000256" key="7">
    <source>
        <dbReference type="ARBA" id="ARBA00023053"/>
    </source>
</evidence>
<dbReference type="PANTHER" id="PTHR11690">
    <property type="entry name" value="AMILORIDE-SENSITIVE SODIUM CHANNEL-RELATED"/>
    <property type="match status" value="1"/>
</dbReference>
<keyword evidence="10 12" id="KW-0739">Sodium transport</keyword>
<evidence type="ECO:0000256" key="6">
    <source>
        <dbReference type="ARBA" id="ARBA00022989"/>
    </source>
</evidence>
<evidence type="ECO:0000256" key="9">
    <source>
        <dbReference type="ARBA" id="ARBA00023136"/>
    </source>
</evidence>
<keyword evidence="4 12" id="KW-0894">Sodium channel</keyword>
<dbReference type="Proteomes" id="UP001652700">
    <property type="component" value="Unplaced"/>
</dbReference>
<evidence type="ECO:0000256" key="2">
    <source>
        <dbReference type="ARBA" id="ARBA00007193"/>
    </source>
</evidence>
<keyword evidence="15" id="KW-1185">Reference proteome</keyword>
<feature type="transmembrane region" description="Helical" evidence="13">
    <location>
        <begin position="484"/>
        <end position="510"/>
    </location>
</feature>
<evidence type="ECO:0000256" key="13">
    <source>
        <dbReference type="SAM" id="Phobius"/>
    </source>
</evidence>
<evidence type="ECO:0000313" key="14">
    <source>
        <dbReference type="EnsemblMetazoa" id="XP_050514398.1"/>
    </source>
</evidence>
<dbReference type="Gene3D" id="1.10.287.770">
    <property type="entry name" value="YojJ-like"/>
    <property type="match status" value="1"/>
</dbReference>
<organism evidence="14 15">
    <name type="scientific">Diabrotica virgifera virgifera</name>
    <name type="common">western corn rootworm</name>
    <dbReference type="NCBI Taxonomy" id="50390"/>
    <lineage>
        <taxon>Eukaryota</taxon>
        <taxon>Metazoa</taxon>
        <taxon>Ecdysozoa</taxon>
        <taxon>Arthropoda</taxon>
        <taxon>Hexapoda</taxon>
        <taxon>Insecta</taxon>
        <taxon>Pterygota</taxon>
        <taxon>Neoptera</taxon>
        <taxon>Endopterygota</taxon>
        <taxon>Coleoptera</taxon>
        <taxon>Polyphaga</taxon>
        <taxon>Cucujiformia</taxon>
        <taxon>Chrysomeloidea</taxon>
        <taxon>Chrysomelidae</taxon>
        <taxon>Galerucinae</taxon>
        <taxon>Diabroticina</taxon>
        <taxon>Diabroticites</taxon>
        <taxon>Diabrotica</taxon>
    </lineage>
</organism>